<dbReference type="Pfam" id="PF09990">
    <property type="entry name" value="DUF2231"/>
    <property type="match status" value="1"/>
</dbReference>
<feature type="transmembrane region" description="Helical" evidence="1">
    <location>
        <begin position="12"/>
        <end position="32"/>
    </location>
</feature>
<evidence type="ECO:0000256" key="1">
    <source>
        <dbReference type="SAM" id="Phobius"/>
    </source>
</evidence>
<keyword evidence="1" id="KW-0812">Transmembrane</keyword>
<dbReference type="EMBL" id="JBHDLJ010000015">
    <property type="protein sequence ID" value="MFB0835846.1"/>
    <property type="molecule type" value="Genomic_DNA"/>
</dbReference>
<name>A0ABV4UQA5_9MICC</name>
<organism evidence="3 4">
    <name type="scientific">Arthrobacter halodurans</name>
    <dbReference type="NCBI Taxonomy" id="516699"/>
    <lineage>
        <taxon>Bacteria</taxon>
        <taxon>Bacillati</taxon>
        <taxon>Actinomycetota</taxon>
        <taxon>Actinomycetes</taxon>
        <taxon>Micrococcales</taxon>
        <taxon>Micrococcaceae</taxon>
        <taxon>Arthrobacter</taxon>
    </lineage>
</organism>
<feature type="transmembrane region" description="Helical" evidence="1">
    <location>
        <begin position="83"/>
        <end position="103"/>
    </location>
</feature>
<evidence type="ECO:0000313" key="3">
    <source>
        <dbReference type="EMBL" id="MFB0835846.1"/>
    </source>
</evidence>
<keyword evidence="1" id="KW-1133">Transmembrane helix</keyword>
<comment type="caution">
    <text evidence="3">The sequence shown here is derived from an EMBL/GenBank/DDBJ whole genome shotgun (WGS) entry which is preliminary data.</text>
</comment>
<dbReference type="Proteomes" id="UP001575652">
    <property type="component" value="Unassembled WGS sequence"/>
</dbReference>
<reference evidence="3 4" key="1">
    <citation type="submission" date="2024-09" db="EMBL/GenBank/DDBJ databases">
        <authorList>
            <person name="Salinas-Garcia M.A."/>
            <person name="Prieme A."/>
        </authorList>
    </citation>
    <scope>NUCLEOTIDE SEQUENCE [LARGE SCALE GENOMIC DNA]</scope>
    <source>
        <strain evidence="3 4">DSM 21081</strain>
    </source>
</reference>
<protein>
    <submittedName>
        <fullName evidence="3">DUF2231 domain-containing protein</fullName>
    </submittedName>
</protein>
<feature type="transmembrane region" description="Helical" evidence="1">
    <location>
        <begin position="124"/>
        <end position="143"/>
    </location>
</feature>
<gene>
    <name evidence="3" type="ORF">ACETWP_14735</name>
</gene>
<keyword evidence="1" id="KW-0472">Membrane</keyword>
<feature type="domain" description="DUF2231" evidence="2">
    <location>
        <begin position="5"/>
        <end position="154"/>
    </location>
</feature>
<sequence length="156" mass="16131">MDINGIPLHPLVVHAAVVFVPLTAVLAALAFVPRWRATATYLAAAAGLLAAAFSLLAEQSGEDLLDRVAETDLLELHEELAEAVVPLSLAAAGLLAVLALVSWGRPASLAALNTRLAAHPRILTALRLAALAVALAATIQMFFVGETGAQSVWGGR</sequence>
<evidence type="ECO:0000313" key="4">
    <source>
        <dbReference type="Proteomes" id="UP001575652"/>
    </source>
</evidence>
<evidence type="ECO:0000259" key="2">
    <source>
        <dbReference type="Pfam" id="PF09990"/>
    </source>
</evidence>
<feature type="transmembrane region" description="Helical" evidence="1">
    <location>
        <begin position="39"/>
        <end position="57"/>
    </location>
</feature>
<dbReference type="RefSeq" id="WP_373973023.1">
    <property type="nucleotide sequence ID" value="NZ_JBHDLJ010000015.1"/>
</dbReference>
<accession>A0ABV4UQA5</accession>
<keyword evidence="4" id="KW-1185">Reference proteome</keyword>
<proteinExistence type="predicted"/>
<dbReference type="InterPro" id="IPR019251">
    <property type="entry name" value="DUF2231_TM"/>
</dbReference>